<evidence type="ECO:0000256" key="4">
    <source>
        <dbReference type="ARBA" id="ARBA00022989"/>
    </source>
</evidence>
<evidence type="ECO:0000256" key="2">
    <source>
        <dbReference type="ARBA" id="ARBA00005692"/>
    </source>
</evidence>
<dbReference type="RefSeq" id="XP_002631772.1">
    <property type="nucleotide sequence ID" value="XM_002631726.1"/>
</dbReference>
<dbReference type="GO" id="GO:0007606">
    <property type="term" value="P:sensory perception of chemical stimulus"/>
    <property type="evidence" value="ECO:0007669"/>
    <property type="project" value="UniProtKB-UniRule"/>
</dbReference>
<sequence length="154" mass="17696">MSNSSADLAQDQCDLDYDSIWEAIIYFGTFTFLGSGLYLHLTIIKTILVTERKYFCRNSFFKITVMDSLASVVVILNELFFNRLFIYSVPFCPTALSFFSSPSVILNFVFISLNHARLSKSVSQIFMVLNRMTSVLFPTDYEKIWRVMTPISCV</sequence>
<feature type="transmembrane region" description="Helical" evidence="6">
    <location>
        <begin position="24"/>
        <end position="48"/>
    </location>
</feature>
<comment type="similarity">
    <text evidence="2 6">Belongs to the nematode receptor-like protein srg family.</text>
</comment>
<accession>A8XZ38</accession>
<organism evidence="7 8">
    <name type="scientific">Caenorhabditis briggsae</name>
    <dbReference type="NCBI Taxonomy" id="6238"/>
    <lineage>
        <taxon>Eukaryota</taxon>
        <taxon>Metazoa</taxon>
        <taxon>Ecdysozoa</taxon>
        <taxon>Nematoda</taxon>
        <taxon>Chromadorea</taxon>
        <taxon>Rhabditida</taxon>
        <taxon>Rhabditina</taxon>
        <taxon>Rhabditomorpha</taxon>
        <taxon>Rhabditoidea</taxon>
        <taxon>Rhabditidae</taxon>
        <taxon>Peloderinae</taxon>
        <taxon>Caenorhabditis</taxon>
    </lineage>
</organism>
<comment type="subcellular location">
    <subcellularLocation>
        <location evidence="1">Membrane</location>
        <topology evidence="1">Multi-pass membrane protein</topology>
    </subcellularLocation>
</comment>
<dbReference type="AlphaFoldDB" id="A8XZ38"/>
<evidence type="ECO:0000256" key="6">
    <source>
        <dbReference type="RuleBase" id="RU280813"/>
    </source>
</evidence>
<dbReference type="PRINTS" id="PR00698">
    <property type="entry name" value="TMPROTEINSRG"/>
</dbReference>
<dbReference type="CTD" id="8573771"/>
<dbReference type="InterPro" id="IPR051119">
    <property type="entry name" value="Nematode_SR-like"/>
</dbReference>
<protein>
    <recommendedName>
        <fullName evidence="6">Serpentine receptor class gamma</fullName>
    </recommendedName>
</protein>
<dbReference type="OMA" id="KIWERST"/>
<dbReference type="InterPro" id="IPR000609">
    <property type="entry name" value="7TM_GPCR_serpentine_rcpt_Srg"/>
</dbReference>
<comment type="caution">
    <text evidence="6">Lacks conserved residue(s) required for the propagation of feature annotation.</text>
</comment>
<keyword evidence="8" id="KW-1185">Reference proteome</keyword>
<evidence type="ECO:0000313" key="9">
    <source>
        <dbReference type="WormBase" id="CBG20985"/>
    </source>
</evidence>
<feature type="transmembrane region" description="Helical" evidence="6">
    <location>
        <begin position="87"/>
        <end position="111"/>
    </location>
</feature>
<dbReference type="KEGG" id="cbr:CBG_20985"/>
<dbReference type="InParanoid" id="A8XZ38"/>
<dbReference type="GO" id="GO:0004888">
    <property type="term" value="F:transmembrane signaling receptor activity"/>
    <property type="evidence" value="ECO:0007669"/>
    <property type="project" value="InterPro"/>
</dbReference>
<dbReference type="Pfam" id="PF02118">
    <property type="entry name" value="Srg"/>
    <property type="match status" value="1"/>
</dbReference>
<proteinExistence type="inferred from homology"/>
<name>A8XZ38_CAEBR</name>
<gene>
    <name evidence="7 9" type="ORF">CBG20985</name>
    <name evidence="7" type="ORF">CBG_20985</name>
</gene>
<dbReference type="GO" id="GO:0016020">
    <property type="term" value="C:membrane"/>
    <property type="evidence" value="ECO:0007669"/>
    <property type="project" value="UniProtKB-SubCell"/>
</dbReference>
<dbReference type="HOGENOM" id="CLU_1705815_0_0_1"/>
<dbReference type="PANTHER" id="PTHR31627:SF12">
    <property type="entry name" value="SERPENTINE RECEPTOR CLASS GAMMA-11-RELATED"/>
    <property type="match status" value="1"/>
</dbReference>
<keyword evidence="3 6" id="KW-0812">Transmembrane</keyword>
<dbReference type="PANTHER" id="PTHR31627">
    <property type="entry name" value="SERPENTINE RECEPTOR CLASS GAMMA-RELATED"/>
    <property type="match status" value="1"/>
</dbReference>
<evidence type="ECO:0000256" key="3">
    <source>
        <dbReference type="ARBA" id="ARBA00022692"/>
    </source>
</evidence>
<keyword evidence="5 6" id="KW-0472">Membrane</keyword>
<evidence type="ECO:0000256" key="1">
    <source>
        <dbReference type="ARBA" id="ARBA00004141"/>
    </source>
</evidence>
<dbReference type="Proteomes" id="UP000008549">
    <property type="component" value="Unassembled WGS sequence"/>
</dbReference>
<keyword evidence="4 6" id="KW-1133">Transmembrane helix</keyword>
<evidence type="ECO:0000313" key="7">
    <source>
        <dbReference type="EMBL" id="CAP37905.1"/>
    </source>
</evidence>
<dbReference type="GeneID" id="8573771"/>
<evidence type="ECO:0000256" key="5">
    <source>
        <dbReference type="ARBA" id="ARBA00023136"/>
    </source>
</evidence>
<reference evidence="7 8" key="2">
    <citation type="journal article" date="2011" name="PLoS Genet.">
        <title>Caenorhabditis briggsae recombinant inbred line genotypes reveal inter-strain incompatibility and the evolution of recombination.</title>
        <authorList>
            <person name="Ross J.A."/>
            <person name="Koboldt D.C."/>
            <person name="Staisch J.E."/>
            <person name="Chamberlin H.M."/>
            <person name="Gupta B.P."/>
            <person name="Miller R.D."/>
            <person name="Baird S.E."/>
            <person name="Haag E.S."/>
        </authorList>
    </citation>
    <scope>NUCLEOTIDE SEQUENCE [LARGE SCALE GENOMIC DNA]</scope>
    <source>
        <strain evidence="7 8">AF16</strain>
    </source>
</reference>
<feature type="transmembrane region" description="Helical" evidence="6">
    <location>
        <begin position="60"/>
        <end position="81"/>
    </location>
</feature>
<dbReference type="WormBase" id="CBG20985">
    <property type="protein sequence ID" value="CBP49153"/>
    <property type="gene ID" value="WBGene00039876"/>
</dbReference>
<dbReference type="EMBL" id="HE600928">
    <property type="protein sequence ID" value="CAP37905.1"/>
    <property type="molecule type" value="Genomic_DNA"/>
</dbReference>
<evidence type="ECO:0000313" key="8">
    <source>
        <dbReference type="Proteomes" id="UP000008549"/>
    </source>
</evidence>
<reference evidence="7 8" key="1">
    <citation type="journal article" date="2003" name="PLoS Biol.">
        <title>The genome sequence of Caenorhabditis briggsae: a platform for comparative genomics.</title>
        <authorList>
            <person name="Stein L.D."/>
            <person name="Bao Z."/>
            <person name="Blasiar D."/>
            <person name="Blumenthal T."/>
            <person name="Brent M.R."/>
            <person name="Chen N."/>
            <person name="Chinwalla A."/>
            <person name="Clarke L."/>
            <person name="Clee C."/>
            <person name="Coghlan A."/>
            <person name="Coulson A."/>
            <person name="D'Eustachio P."/>
            <person name="Fitch D.H."/>
            <person name="Fulton L.A."/>
            <person name="Fulton R.E."/>
            <person name="Griffiths-Jones S."/>
            <person name="Harris T.W."/>
            <person name="Hillier L.W."/>
            <person name="Kamath R."/>
            <person name="Kuwabara P.E."/>
            <person name="Mardis E.R."/>
            <person name="Marra M.A."/>
            <person name="Miner T.L."/>
            <person name="Minx P."/>
            <person name="Mullikin J.C."/>
            <person name="Plumb R.W."/>
            <person name="Rogers J."/>
            <person name="Schein J.E."/>
            <person name="Sohrmann M."/>
            <person name="Spieth J."/>
            <person name="Stajich J.E."/>
            <person name="Wei C."/>
            <person name="Willey D."/>
            <person name="Wilson R.K."/>
            <person name="Durbin R."/>
            <person name="Waterston R.H."/>
        </authorList>
    </citation>
    <scope>NUCLEOTIDE SEQUENCE [LARGE SCALE GENOMIC DNA]</scope>
    <source>
        <strain evidence="7 8">AF16</strain>
    </source>
</reference>